<proteinExistence type="predicted"/>
<dbReference type="EMBL" id="JAQGDS010000010">
    <property type="protein sequence ID" value="KAJ6257545.1"/>
    <property type="molecule type" value="Genomic_DNA"/>
</dbReference>
<organism evidence="1 2">
    <name type="scientific">Drechslerella dactyloides</name>
    <name type="common">Nematode-trapping fungus</name>
    <name type="synonym">Arthrobotrys dactyloides</name>
    <dbReference type="NCBI Taxonomy" id="74499"/>
    <lineage>
        <taxon>Eukaryota</taxon>
        <taxon>Fungi</taxon>
        <taxon>Dikarya</taxon>
        <taxon>Ascomycota</taxon>
        <taxon>Pezizomycotina</taxon>
        <taxon>Orbiliomycetes</taxon>
        <taxon>Orbiliales</taxon>
        <taxon>Orbiliaceae</taxon>
        <taxon>Drechslerella</taxon>
    </lineage>
</organism>
<protein>
    <recommendedName>
        <fullName evidence="3">HNH nuclease domain-containing protein</fullName>
    </recommendedName>
</protein>
<dbReference type="Proteomes" id="UP001221413">
    <property type="component" value="Unassembled WGS sequence"/>
</dbReference>
<keyword evidence="2" id="KW-1185">Reference proteome</keyword>
<evidence type="ECO:0000313" key="1">
    <source>
        <dbReference type="EMBL" id="KAJ6257545.1"/>
    </source>
</evidence>
<evidence type="ECO:0008006" key="3">
    <source>
        <dbReference type="Google" id="ProtNLM"/>
    </source>
</evidence>
<comment type="caution">
    <text evidence="1">The sequence shown here is derived from an EMBL/GenBank/DDBJ whole genome shotgun (WGS) entry which is preliminary data.</text>
</comment>
<accession>A0AAD6NGL8</accession>
<evidence type="ECO:0000313" key="2">
    <source>
        <dbReference type="Proteomes" id="UP001221413"/>
    </source>
</evidence>
<gene>
    <name evidence="1" type="ORF">Dda_7330</name>
</gene>
<dbReference type="AlphaFoldDB" id="A0AAD6NGL8"/>
<sequence length="415" mass="47108">MADAMTDVSQNPFQPCREQLQEQYLQCLRHLDDVPHILFDDKLLIRAVLTYTPNQKLLQRFSSLTIEEVADLCEVSYWGLKNLRCSDSTDSTVLGHGYRFNPQTKEPLPVEAVLPGGKLIFAPPLPPLGVSTLPALSIHTPLPQPEGILDQPRSTSIDALALERQQGRCAVLNLDFFQRDRPWDTAHLFPYSALSNEDSETTWAFLAVFLGERLYEHLSTTLSSCLHTCGNEITLEEFFCRKFDMGWFSLQPLSLVPGTDGHFLDVKLHMEVPLHLLYEYSWQIDDPKYQCALTTSGKCYITEEGQVERRCLRNDAIRYLIPDEVIRLSTPDPEQLPLPSTMLLWWRLSIWRLLGAAGLRETTSLSDIDSKISTTKSPCLRLALTEVEMLIRKATKVTGMTMTTLTIHRDPASAW</sequence>
<name>A0AAD6NGL8_DREDA</name>
<reference evidence="1" key="1">
    <citation type="submission" date="2023-01" db="EMBL/GenBank/DDBJ databases">
        <title>The chitinases involved in constricting ring structure development in the nematode-trapping fungus Drechslerella dactyloides.</title>
        <authorList>
            <person name="Wang R."/>
            <person name="Zhang L."/>
            <person name="Tang P."/>
            <person name="Li S."/>
            <person name="Liang L."/>
        </authorList>
    </citation>
    <scope>NUCLEOTIDE SEQUENCE</scope>
    <source>
        <strain evidence="1">YMF1.00031</strain>
    </source>
</reference>